<dbReference type="InterPro" id="IPR008553">
    <property type="entry name" value="DUF835"/>
</dbReference>
<dbReference type="EMBL" id="LQMQ01000039">
    <property type="protein sequence ID" value="KUO40558.1"/>
    <property type="molecule type" value="Genomic_DNA"/>
</dbReference>
<dbReference type="Proteomes" id="UP000074294">
    <property type="component" value="Unassembled WGS sequence"/>
</dbReference>
<organism evidence="2 3">
    <name type="scientific">Hadarchaeum yellowstonense</name>
    <dbReference type="NCBI Taxonomy" id="1776334"/>
    <lineage>
        <taxon>Archaea</taxon>
        <taxon>Methanobacteriati</taxon>
        <taxon>Candidatus Hadarchaeota</taxon>
        <taxon>Candidatus Hadarchaeia</taxon>
        <taxon>Candidatus Hadarchaeales</taxon>
        <taxon>Candidatus Hadarchaeaceae</taxon>
        <taxon>Candidatus Hadarchaeum</taxon>
    </lineage>
</organism>
<gene>
    <name evidence="2" type="ORF">APZ16_05075</name>
</gene>
<evidence type="ECO:0000259" key="1">
    <source>
        <dbReference type="Pfam" id="PF05763"/>
    </source>
</evidence>
<proteinExistence type="predicted"/>
<evidence type="ECO:0000313" key="2">
    <source>
        <dbReference type="EMBL" id="KUO40558.1"/>
    </source>
</evidence>
<dbReference type="AlphaFoldDB" id="A0A147JVM7"/>
<accession>A0A147JVM7</accession>
<protein>
    <recommendedName>
        <fullName evidence="1">DUF835 domain-containing protein</fullName>
    </recommendedName>
</protein>
<comment type="caution">
    <text evidence="2">The sequence shown here is derived from an EMBL/GenBank/DDBJ whole genome shotgun (WGS) entry which is preliminary data.</text>
</comment>
<name>A0A147JVM7_HADYE</name>
<evidence type="ECO:0000313" key="3">
    <source>
        <dbReference type="Proteomes" id="UP000074294"/>
    </source>
</evidence>
<reference evidence="2 3" key="1">
    <citation type="journal article" date="2016" name="Nat. Microbiol.">
        <title>Genomic inference of the metabolism of cosmopolitan subsurface Archaea, Hadesarchaea.</title>
        <authorList>
            <person name="Baker B.J."/>
            <person name="Saw J.H."/>
            <person name="Lind A.E."/>
            <person name="Lazar C.S."/>
            <person name="Hinrichs K.-U."/>
            <person name="Teske A.P."/>
            <person name="Ettema T.J."/>
        </authorList>
    </citation>
    <scope>NUCLEOTIDE SEQUENCE [LARGE SCALE GENOMIC DNA]</scope>
</reference>
<dbReference type="STRING" id="1776334.APZ16_05075"/>
<sequence length="295" mass="32842">MERTAEPPSILALKSFLHELLLALPGKELGENVIEFQRFLKNVGLGDAVSLGEKGNISIEPSALPSLNLPEAARKILLYLGDQMDPVLSELYVKLFLETYEEFRSSSEPAANIWLGQLLRDCGGLLSGYGIIDRLPKNVKMPQLFQLMKPGSIHLKKEEKPAESYALVKEAVNYGFKAFCVTKLEPSKIRYRYGLKNSEIIWLTFKKVKERTITPDDLAGLSSFVSGVGLGSVVLFDCFQEIKVVNGFKGALEFFRELRTICAKNKSILVISINPMKLTEEQLSALDQALGGREK</sequence>
<dbReference type="Pfam" id="PF05763">
    <property type="entry name" value="DUF835"/>
    <property type="match status" value="1"/>
</dbReference>
<feature type="domain" description="DUF835" evidence="1">
    <location>
        <begin position="160"/>
        <end position="288"/>
    </location>
</feature>